<accession>A0A0N4ZJU8</accession>
<dbReference type="WBParaSite" id="PTRK_0000838475.1">
    <property type="protein sequence ID" value="PTRK_0000838475.1"/>
    <property type="gene ID" value="PTRK_0000838475"/>
</dbReference>
<sequence length="103" mass="11705">MLCDTSGTSCVTVKTITFSGIKFTFLETVKNERKSDSILRVDINHNCCAQSRGVKFYPNTETLYPFKDYLKCGNDVNTIHYDRIDLSKQYCSVRVFGGPFGKK</sequence>
<proteinExistence type="predicted"/>
<dbReference type="AlphaFoldDB" id="A0A0N4ZJU8"/>
<evidence type="ECO:0000313" key="2">
    <source>
        <dbReference type="WBParaSite" id="PTRK_0000838475.1"/>
    </source>
</evidence>
<name>A0A0N4ZJU8_PARTI</name>
<protein>
    <submittedName>
        <fullName evidence="2">CUB domain-containing protein</fullName>
    </submittedName>
</protein>
<keyword evidence="1" id="KW-1185">Reference proteome</keyword>
<reference evidence="2" key="1">
    <citation type="submission" date="2017-02" db="UniProtKB">
        <authorList>
            <consortium name="WormBaseParasite"/>
        </authorList>
    </citation>
    <scope>IDENTIFICATION</scope>
</reference>
<organism evidence="1 2">
    <name type="scientific">Parastrongyloides trichosuri</name>
    <name type="common">Possum-specific nematode worm</name>
    <dbReference type="NCBI Taxonomy" id="131310"/>
    <lineage>
        <taxon>Eukaryota</taxon>
        <taxon>Metazoa</taxon>
        <taxon>Ecdysozoa</taxon>
        <taxon>Nematoda</taxon>
        <taxon>Chromadorea</taxon>
        <taxon>Rhabditida</taxon>
        <taxon>Tylenchina</taxon>
        <taxon>Panagrolaimomorpha</taxon>
        <taxon>Strongyloidoidea</taxon>
        <taxon>Strongyloididae</taxon>
        <taxon>Parastrongyloides</taxon>
    </lineage>
</organism>
<dbReference type="Proteomes" id="UP000038045">
    <property type="component" value="Unplaced"/>
</dbReference>
<evidence type="ECO:0000313" key="1">
    <source>
        <dbReference type="Proteomes" id="UP000038045"/>
    </source>
</evidence>